<sequence length="90" mass="10211">MFQAILDAILDAWEQLKEFTLTLLEEYIPIDFENLDLVSMFTFVSQYWGIWNQVLPLNECLALLAAGLTAKYAIRAARWLITFIPAIGGG</sequence>
<gene>
    <name evidence="1" type="ORF">Pan265_02670</name>
</gene>
<name>A0A518BTZ0_9BACT</name>
<evidence type="ECO:0000313" key="1">
    <source>
        <dbReference type="EMBL" id="QDU70440.1"/>
    </source>
</evidence>
<accession>A0A518BTZ0</accession>
<dbReference type="EMBL" id="CP036280">
    <property type="protein sequence ID" value="QDU70440.1"/>
    <property type="molecule type" value="Genomic_DNA"/>
</dbReference>
<dbReference type="RefSeq" id="WP_145444544.1">
    <property type="nucleotide sequence ID" value="NZ_CP036280.1"/>
</dbReference>
<dbReference type="AlphaFoldDB" id="A0A518BTZ0"/>
<organism evidence="1 2">
    <name type="scientific">Mucisphaera calidilacus</name>
    <dbReference type="NCBI Taxonomy" id="2527982"/>
    <lineage>
        <taxon>Bacteria</taxon>
        <taxon>Pseudomonadati</taxon>
        <taxon>Planctomycetota</taxon>
        <taxon>Phycisphaerae</taxon>
        <taxon>Phycisphaerales</taxon>
        <taxon>Phycisphaeraceae</taxon>
        <taxon>Mucisphaera</taxon>
    </lineage>
</organism>
<keyword evidence="2" id="KW-1185">Reference proteome</keyword>
<dbReference type="Proteomes" id="UP000320386">
    <property type="component" value="Chromosome"/>
</dbReference>
<reference evidence="1 2" key="1">
    <citation type="submission" date="2019-02" db="EMBL/GenBank/DDBJ databases">
        <title>Deep-cultivation of Planctomycetes and their phenomic and genomic characterization uncovers novel biology.</title>
        <authorList>
            <person name="Wiegand S."/>
            <person name="Jogler M."/>
            <person name="Boedeker C."/>
            <person name="Pinto D."/>
            <person name="Vollmers J."/>
            <person name="Rivas-Marin E."/>
            <person name="Kohn T."/>
            <person name="Peeters S.H."/>
            <person name="Heuer A."/>
            <person name="Rast P."/>
            <person name="Oberbeckmann S."/>
            <person name="Bunk B."/>
            <person name="Jeske O."/>
            <person name="Meyerdierks A."/>
            <person name="Storesund J.E."/>
            <person name="Kallscheuer N."/>
            <person name="Luecker S."/>
            <person name="Lage O.M."/>
            <person name="Pohl T."/>
            <person name="Merkel B.J."/>
            <person name="Hornburger P."/>
            <person name="Mueller R.-W."/>
            <person name="Bruemmer F."/>
            <person name="Labrenz M."/>
            <person name="Spormann A.M."/>
            <person name="Op den Camp H."/>
            <person name="Overmann J."/>
            <person name="Amann R."/>
            <person name="Jetten M.S.M."/>
            <person name="Mascher T."/>
            <person name="Medema M.H."/>
            <person name="Devos D.P."/>
            <person name="Kaster A.-K."/>
            <person name="Ovreas L."/>
            <person name="Rohde M."/>
            <person name="Galperin M.Y."/>
            <person name="Jogler C."/>
        </authorList>
    </citation>
    <scope>NUCLEOTIDE SEQUENCE [LARGE SCALE GENOMIC DNA]</scope>
    <source>
        <strain evidence="1 2">Pan265</strain>
    </source>
</reference>
<protein>
    <submittedName>
        <fullName evidence="1">Uncharacterized protein</fullName>
    </submittedName>
</protein>
<proteinExistence type="predicted"/>
<evidence type="ECO:0000313" key="2">
    <source>
        <dbReference type="Proteomes" id="UP000320386"/>
    </source>
</evidence>
<dbReference type="KEGG" id="mcad:Pan265_02670"/>